<dbReference type="InterPro" id="IPR036849">
    <property type="entry name" value="Enolase-like_C_sf"/>
</dbReference>
<dbReference type="InterPro" id="IPR013341">
    <property type="entry name" value="Mandelate_racemase_N_dom"/>
</dbReference>
<dbReference type="PANTHER" id="PTHR48080">
    <property type="entry name" value="D-GALACTONATE DEHYDRATASE-RELATED"/>
    <property type="match status" value="1"/>
</dbReference>
<evidence type="ECO:0000259" key="2">
    <source>
        <dbReference type="Pfam" id="PF02746"/>
    </source>
</evidence>
<gene>
    <name evidence="3" type="ORF">B1B_19425</name>
</gene>
<dbReference type="Gene3D" id="3.30.390.10">
    <property type="entry name" value="Enolase-like, N-terminal domain"/>
    <property type="match status" value="1"/>
</dbReference>
<feature type="non-terminal residue" evidence="3">
    <location>
        <position position="1"/>
    </location>
</feature>
<dbReference type="PANTHER" id="PTHR48080:SF2">
    <property type="entry name" value="D-GALACTONATE DEHYDRATASE"/>
    <property type="match status" value="1"/>
</dbReference>
<feature type="domain" description="Mandelate racemase/muconate lactonizing enzyme N-terminal" evidence="2">
    <location>
        <begin position="2"/>
        <end position="82"/>
    </location>
</feature>
<dbReference type="EMBL" id="AUZY01013047">
    <property type="protein sequence ID" value="EQD26859.1"/>
    <property type="molecule type" value="Genomic_DNA"/>
</dbReference>
<dbReference type="Pfam" id="PF02746">
    <property type="entry name" value="MR_MLE_N"/>
    <property type="match status" value="1"/>
</dbReference>
<evidence type="ECO:0000313" key="3">
    <source>
        <dbReference type="EMBL" id="EQD26859.1"/>
    </source>
</evidence>
<dbReference type="SUPFAM" id="SSF51604">
    <property type="entry name" value="Enolase C-terminal domain-like"/>
    <property type="match status" value="1"/>
</dbReference>
<dbReference type="InterPro" id="IPR029017">
    <property type="entry name" value="Enolase-like_N"/>
</dbReference>
<dbReference type="Gene3D" id="3.20.20.120">
    <property type="entry name" value="Enolase-like C-terminal domain"/>
    <property type="match status" value="1"/>
</dbReference>
<dbReference type="GO" id="GO:0016829">
    <property type="term" value="F:lyase activity"/>
    <property type="evidence" value="ECO:0007669"/>
    <property type="project" value="UniProtKB-KW"/>
</dbReference>
<organism evidence="3">
    <name type="scientific">mine drainage metagenome</name>
    <dbReference type="NCBI Taxonomy" id="410659"/>
    <lineage>
        <taxon>unclassified sequences</taxon>
        <taxon>metagenomes</taxon>
        <taxon>ecological metagenomes</taxon>
    </lineage>
</organism>
<name>T0ZDI2_9ZZZZ</name>
<feature type="non-terminal residue" evidence="3">
    <location>
        <position position="145"/>
    </location>
</feature>
<evidence type="ECO:0000256" key="1">
    <source>
        <dbReference type="ARBA" id="ARBA00023239"/>
    </source>
</evidence>
<sequence length="145" mass="16034">VGFGEAPTTLMTLPVKESMREVERVFSGSDFFEVENNLRNFYRNSFYLSKSMEATSALSAFEIASWDMIGKSLGAPVYNLIGGKMRGRIRAYANGWYSNCVAPDDFVKAAKETVGKGFTALKFDPFGPNFDSIDRDGLKVAESIV</sequence>
<reference evidence="3" key="2">
    <citation type="journal article" date="2014" name="ISME J.">
        <title>Microbial stratification in low pH oxic and suboxic macroscopic growths along an acid mine drainage.</title>
        <authorList>
            <person name="Mendez-Garcia C."/>
            <person name="Mesa V."/>
            <person name="Sprenger R.R."/>
            <person name="Richter M."/>
            <person name="Diez M.S."/>
            <person name="Solano J."/>
            <person name="Bargiela R."/>
            <person name="Golyshina O.V."/>
            <person name="Manteca A."/>
            <person name="Ramos J.L."/>
            <person name="Gallego J.R."/>
            <person name="Llorente I."/>
            <person name="Martins Dos Santos V.A."/>
            <person name="Jensen O.N."/>
            <person name="Pelaez A.I."/>
            <person name="Sanchez J."/>
            <person name="Ferrer M."/>
        </authorList>
    </citation>
    <scope>NUCLEOTIDE SEQUENCE</scope>
</reference>
<proteinExistence type="predicted"/>
<dbReference type="SUPFAM" id="SSF54826">
    <property type="entry name" value="Enolase N-terminal domain-like"/>
    <property type="match status" value="1"/>
</dbReference>
<reference evidence="3" key="1">
    <citation type="submission" date="2013-08" db="EMBL/GenBank/DDBJ databases">
        <authorList>
            <person name="Mendez C."/>
            <person name="Richter M."/>
            <person name="Ferrer M."/>
            <person name="Sanchez J."/>
        </authorList>
    </citation>
    <scope>NUCLEOTIDE SEQUENCE</scope>
</reference>
<protein>
    <submittedName>
        <fullName evidence="3">Galactonate dehydratase</fullName>
    </submittedName>
</protein>
<comment type="caution">
    <text evidence="3">The sequence shown here is derived from an EMBL/GenBank/DDBJ whole genome shotgun (WGS) entry which is preliminary data.</text>
</comment>
<dbReference type="AlphaFoldDB" id="T0ZDI2"/>
<keyword evidence="1" id="KW-0456">Lyase</keyword>
<dbReference type="InterPro" id="IPR034593">
    <property type="entry name" value="DgoD-like"/>
</dbReference>
<accession>T0ZDI2</accession>